<dbReference type="Pfam" id="PF22916">
    <property type="entry name" value="UTP25_NTPase-like"/>
    <property type="match status" value="1"/>
</dbReference>
<keyword evidence="6 9" id="KW-0698">rRNA processing</keyword>
<comment type="function">
    <text evidence="1 9">DEAD-box RNA helicase-like protein required for pre-18S rRNA processing, specifically at sites A0, A1, and A2.</text>
</comment>
<evidence type="ECO:0000256" key="9">
    <source>
        <dbReference type="RuleBase" id="RU365070"/>
    </source>
</evidence>
<keyword evidence="8 9" id="KW-0687">Ribonucleoprotein</keyword>
<comment type="subcellular location">
    <subcellularLocation>
        <location evidence="2 9">Nucleus</location>
        <location evidence="2 9">Nucleolus</location>
    </subcellularLocation>
</comment>
<evidence type="ECO:0000256" key="1">
    <source>
        <dbReference type="ARBA" id="ARBA00002883"/>
    </source>
</evidence>
<dbReference type="InParanoid" id="A0A448YJJ4"/>
<keyword evidence="14" id="KW-1185">Reference proteome</keyword>
<evidence type="ECO:0000256" key="7">
    <source>
        <dbReference type="ARBA" id="ARBA00023242"/>
    </source>
</evidence>
<dbReference type="EMBL" id="CAACVR010000010">
    <property type="protein sequence ID" value="VEU21112.1"/>
    <property type="molecule type" value="Genomic_DNA"/>
</dbReference>
<feature type="compositionally biased region" description="Basic and acidic residues" evidence="10">
    <location>
        <begin position="11"/>
        <end position="23"/>
    </location>
</feature>
<feature type="compositionally biased region" description="Acidic residues" evidence="10">
    <location>
        <begin position="145"/>
        <end position="167"/>
    </location>
</feature>
<dbReference type="InterPro" id="IPR053940">
    <property type="entry name" value="UTP25_NTPase-like"/>
</dbReference>
<reference evidence="13 14" key="1">
    <citation type="submission" date="2018-12" db="EMBL/GenBank/DDBJ databases">
        <authorList>
            <person name="Tiukova I."/>
            <person name="Dainat J."/>
        </authorList>
    </citation>
    <scope>NUCLEOTIDE SEQUENCE [LARGE SCALE GENOMIC DNA]</scope>
</reference>
<protein>
    <recommendedName>
        <fullName evidence="4 9">U3 small nucleolar RNA-associated protein 25</fullName>
        <shortName evidence="9">U3 snoRNA-associated protein 25</shortName>
    </recommendedName>
</protein>
<evidence type="ECO:0000313" key="13">
    <source>
        <dbReference type="EMBL" id="VEU21112.1"/>
    </source>
</evidence>
<dbReference type="InterPro" id="IPR053939">
    <property type="entry name" value="UTP25_C"/>
</dbReference>
<feature type="domain" description="UTP25 NTP hydrolase-like" evidence="12">
    <location>
        <begin position="279"/>
        <end position="541"/>
    </location>
</feature>
<evidence type="ECO:0000259" key="12">
    <source>
        <dbReference type="Pfam" id="PF22916"/>
    </source>
</evidence>
<evidence type="ECO:0000256" key="2">
    <source>
        <dbReference type="ARBA" id="ARBA00004604"/>
    </source>
</evidence>
<evidence type="ECO:0000256" key="5">
    <source>
        <dbReference type="ARBA" id="ARBA00022517"/>
    </source>
</evidence>
<keyword evidence="5 9" id="KW-0690">Ribosome biogenesis</keyword>
<dbReference type="GO" id="GO:0000462">
    <property type="term" value="P:maturation of SSU-rRNA from tricistronic rRNA transcript (SSU-rRNA, 5.8S rRNA, LSU-rRNA)"/>
    <property type="evidence" value="ECO:0007669"/>
    <property type="project" value="TreeGrafter"/>
</dbReference>
<evidence type="ECO:0000256" key="8">
    <source>
        <dbReference type="ARBA" id="ARBA00023274"/>
    </source>
</evidence>
<keyword evidence="7 9" id="KW-0539">Nucleus</keyword>
<dbReference type="PANTHER" id="PTHR12933:SF0">
    <property type="entry name" value="U3 SMALL NUCLEOLAR RNA-ASSOCIATED PROTEIN 25 HOMOLOG"/>
    <property type="match status" value="1"/>
</dbReference>
<organism evidence="13 14">
    <name type="scientific">Brettanomyces naardenensis</name>
    <name type="common">Yeast</name>
    <dbReference type="NCBI Taxonomy" id="13370"/>
    <lineage>
        <taxon>Eukaryota</taxon>
        <taxon>Fungi</taxon>
        <taxon>Dikarya</taxon>
        <taxon>Ascomycota</taxon>
        <taxon>Saccharomycotina</taxon>
        <taxon>Pichiomycetes</taxon>
        <taxon>Pichiales</taxon>
        <taxon>Pichiaceae</taxon>
        <taxon>Brettanomyces</taxon>
    </lineage>
</organism>
<evidence type="ECO:0000256" key="10">
    <source>
        <dbReference type="SAM" id="MobiDB-lite"/>
    </source>
</evidence>
<name>A0A448YJJ4_BRENA</name>
<dbReference type="GO" id="GO:0019843">
    <property type="term" value="F:rRNA binding"/>
    <property type="evidence" value="ECO:0007669"/>
    <property type="project" value="TreeGrafter"/>
</dbReference>
<accession>A0A448YJJ4</accession>
<comment type="subunit">
    <text evidence="9">Component of the ribosomal small subunit (SSU) processome composed of at least 40 protein subunits and snoRNA U3.</text>
</comment>
<proteinExistence type="inferred from homology"/>
<feature type="domain" description="UTP25 C-terminal" evidence="11">
    <location>
        <begin position="583"/>
        <end position="775"/>
    </location>
</feature>
<dbReference type="PANTHER" id="PTHR12933">
    <property type="entry name" value="ORF PROTEIN-RELATED"/>
    <property type="match status" value="1"/>
</dbReference>
<feature type="region of interest" description="Disordered" evidence="10">
    <location>
        <begin position="1"/>
        <end position="180"/>
    </location>
</feature>
<gene>
    <name evidence="13" type="ORF">BRENAR_LOCUS1847</name>
</gene>
<evidence type="ECO:0000259" key="11">
    <source>
        <dbReference type="Pfam" id="PF06862"/>
    </source>
</evidence>
<evidence type="ECO:0000313" key="14">
    <source>
        <dbReference type="Proteomes" id="UP000290900"/>
    </source>
</evidence>
<dbReference type="Proteomes" id="UP000290900">
    <property type="component" value="Unassembled WGS sequence"/>
</dbReference>
<evidence type="ECO:0000256" key="3">
    <source>
        <dbReference type="ARBA" id="ARBA00009223"/>
    </source>
</evidence>
<feature type="compositionally biased region" description="Basic residues" evidence="10">
    <location>
        <begin position="29"/>
        <end position="39"/>
    </location>
</feature>
<sequence length="776" mass="89154">MPSSGARKQRRSELEGEGEEVRSEVSPARKMRKGKFGRHERREINRSMSRKRRRGGDEEEEEDEEERSGSEDTEGEDGGDGDGDGDDNDDGNNMVYGTLVTMLRSDYGEGEADKGGDDESQVVDYRGADEAENGADSDGAGSEDSGSESEDGGPDSDADGPDSEDGESGSSASPFVDSLNSHFNDEERIAELVSEYEDIRRPLKLMNRVKLDDYVKLDYRYDDTQTSHPIDLKSRLEYHNVKKRVQAQYLEAVSDSQLEAQLIDSMLTYQNVELQYYHSQQLKKKYQTYYVLHCLNHILKSRTRVMGDTEKKKRLLKQIEDGEVEASAEDQPEFRDQGYTRPKVLILLPTRNSAWEVVSKMIELSPMQSVENKKRFREQYYDSFGSGSSASEMSYKRKPEDFRDIFKGNSNDFFCLGIKLTRKTIRLYTRMDQSDVIVASPLGLKMLFENSSHDKRKDTEFLSSIEIAILDKCEGLLMQNWEHVTELLNNRLNAPPKKFEEFKVDFSRIRMWAINDQYKYVTQMMVFGKYGTPELNGVVKGSRVSCNLQSGTAVFKPYVDGKNSIIDLLKRKLVRMGMVGRLTKLKQMFTRFEVDTISSEPDKRFEFFKNVTLPQIMSKASYDYGTLVYVANYVDYIRLTNYLKESTSVPFVAIDEYSSQSKLTRNRASFAEGRGDAKVMLYTERLHFYKRYDIKGVRNVVFYQLPTDPDVYSQVMQFVVDEKIRREGEDEEEVDLNLCMVRVMFDRLDMMKLEKVVGLRNAGRLCNGDGEMNEFS</sequence>
<dbReference type="AlphaFoldDB" id="A0A448YJJ4"/>
<dbReference type="STRING" id="13370.A0A448YJJ4"/>
<dbReference type="FunCoup" id="A0A448YJJ4">
    <property type="interactions" value="1265"/>
</dbReference>
<comment type="similarity">
    <text evidence="3 9">Belongs to the UTP25 family.</text>
</comment>
<dbReference type="InterPro" id="IPR010678">
    <property type="entry name" value="UTP25"/>
</dbReference>
<feature type="compositionally biased region" description="Acidic residues" evidence="10">
    <location>
        <begin position="57"/>
        <end position="90"/>
    </location>
</feature>
<dbReference type="OrthoDB" id="10264378at2759"/>
<dbReference type="Pfam" id="PF06862">
    <property type="entry name" value="Utp25_C"/>
    <property type="match status" value="1"/>
</dbReference>
<evidence type="ECO:0000256" key="6">
    <source>
        <dbReference type="ARBA" id="ARBA00022552"/>
    </source>
</evidence>
<dbReference type="GO" id="GO:0032040">
    <property type="term" value="C:small-subunit processome"/>
    <property type="evidence" value="ECO:0007669"/>
    <property type="project" value="TreeGrafter"/>
</dbReference>
<evidence type="ECO:0000256" key="4">
    <source>
        <dbReference type="ARBA" id="ARBA00015422"/>
    </source>
</evidence>
<dbReference type="GO" id="GO:0034511">
    <property type="term" value="F:U3 snoRNA binding"/>
    <property type="evidence" value="ECO:0007669"/>
    <property type="project" value="InterPro"/>
</dbReference>